<dbReference type="Proteomes" id="UP000431264">
    <property type="component" value="Unassembled WGS sequence"/>
</dbReference>
<organism evidence="1 2">
    <name type="scientific">Flavobacterium profundi</name>
    <dbReference type="NCBI Taxonomy" id="1774945"/>
    <lineage>
        <taxon>Bacteria</taxon>
        <taxon>Pseudomonadati</taxon>
        <taxon>Bacteroidota</taxon>
        <taxon>Flavobacteriia</taxon>
        <taxon>Flavobacteriales</taxon>
        <taxon>Flavobacteriaceae</taxon>
        <taxon>Flavobacterium</taxon>
    </lineage>
</organism>
<dbReference type="RefSeq" id="WP_140996183.1">
    <property type="nucleotide sequence ID" value="NZ_VDCZ01000001.1"/>
</dbReference>
<dbReference type="AlphaFoldDB" id="A0A6I4IIR4"/>
<gene>
    <name evidence="1" type="ORF">GOQ30_01160</name>
</gene>
<evidence type="ECO:0000313" key="2">
    <source>
        <dbReference type="Proteomes" id="UP000431264"/>
    </source>
</evidence>
<protein>
    <submittedName>
        <fullName evidence="1">Uncharacterized protein</fullName>
    </submittedName>
</protein>
<comment type="caution">
    <text evidence="1">The sequence shown here is derived from an EMBL/GenBank/DDBJ whole genome shotgun (WGS) entry which is preliminary data.</text>
</comment>
<accession>A0A6I4IIR4</accession>
<dbReference type="OrthoDB" id="1201356at2"/>
<proteinExistence type="predicted"/>
<name>A0A6I4IIR4_9FLAO</name>
<reference evidence="2" key="1">
    <citation type="submission" date="2019-05" db="EMBL/GenBank/DDBJ databases">
        <title>Flavobacterium profundi sp. nov., isolated from a deep-sea seamount.</title>
        <authorList>
            <person name="Zhang D.-C."/>
        </authorList>
    </citation>
    <scope>NUCLEOTIDE SEQUENCE [LARGE SCALE GENOMIC DNA]</scope>
    <source>
        <strain evidence="2">TP390</strain>
    </source>
</reference>
<sequence>MKLDYLHDLTDNGKYTDVVSENLIRLWNFTPNEALQFQNLIVAFIAADEKATLALHEQDFIEALACELTLVKDPSNTGITRLGATQFVCRLDIAGYQNMVELLEPFVTGSAAGYQWLDEQAHESPIDFLFSPGGGW</sequence>
<keyword evidence="2" id="KW-1185">Reference proteome</keyword>
<evidence type="ECO:0000313" key="1">
    <source>
        <dbReference type="EMBL" id="MVO07769.1"/>
    </source>
</evidence>
<dbReference type="EMBL" id="WQLW01000001">
    <property type="protein sequence ID" value="MVO07769.1"/>
    <property type="molecule type" value="Genomic_DNA"/>
</dbReference>